<dbReference type="OrthoDB" id="9793663at2"/>
<proteinExistence type="predicted"/>
<dbReference type="PANTHER" id="PTHR38774">
    <property type="entry name" value="CYTOPLASMIC PROTEIN-RELATED"/>
    <property type="match status" value="1"/>
</dbReference>
<evidence type="ECO:0000313" key="2">
    <source>
        <dbReference type="Proteomes" id="UP000305675"/>
    </source>
</evidence>
<reference evidence="1 2" key="1">
    <citation type="submission" date="2019-04" db="EMBL/GenBank/DDBJ databases">
        <authorList>
            <person name="Hwang J.C."/>
        </authorList>
    </citation>
    <scope>NUCLEOTIDE SEQUENCE [LARGE SCALE GENOMIC DNA]</scope>
    <source>
        <strain evidence="1 2">IMCC35002</strain>
    </source>
</reference>
<dbReference type="InterPro" id="IPR009659">
    <property type="entry name" value="DUF1249"/>
</dbReference>
<dbReference type="Pfam" id="PF06853">
    <property type="entry name" value="DUF1249"/>
    <property type="match status" value="1"/>
</dbReference>
<accession>A0A4U1BTD0</accession>
<dbReference type="AlphaFoldDB" id="A0A4U1BTD0"/>
<sequence>MVKKRHSLVRLHQLYARNYLRLSSLVPAEVAEGARWHLHLSSSIELGLKLVEQTKYTQVIEIQRWLPATNWLQIPSISVRLYHDARMAEVLSGQQISQLLPVYDWQTAQSVFAKDRYQANLFLAEILECLAPKRLQSLMAAVKE</sequence>
<dbReference type="EMBL" id="SWCJ01000003">
    <property type="protein sequence ID" value="TKB56810.1"/>
    <property type="molecule type" value="Genomic_DNA"/>
</dbReference>
<dbReference type="PANTHER" id="PTHR38774:SF1">
    <property type="entry name" value="CYTOPLASMIC PROTEIN"/>
    <property type="match status" value="1"/>
</dbReference>
<evidence type="ECO:0000313" key="1">
    <source>
        <dbReference type="EMBL" id="TKB56810.1"/>
    </source>
</evidence>
<gene>
    <name evidence="1" type="ORF">FCL42_06665</name>
</gene>
<comment type="caution">
    <text evidence="1">The sequence shown here is derived from an EMBL/GenBank/DDBJ whole genome shotgun (WGS) entry which is preliminary data.</text>
</comment>
<keyword evidence="2" id="KW-1185">Reference proteome</keyword>
<protein>
    <submittedName>
        <fullName evidence="1">DUF1249 domain-containing protein</fullName>
    </submittedName>
</protein>
<dbReference type="RefSeq" id="WP_136862613.1">
    <property type="nucleotide sequence ID" value="NZ_SWCJ01000003.1"/>
</dbReference>
<name>A0A4U1BTD0_9GAMM</name>
<organism evidence="1 2">
    <name type="scientific">Ferrimonas aestuarii</name>
    <dbReference type="NCBI Taxonomy" id="2569539"/>
    <lineage>
        <taxon>Bacteria</taxon>
        <taxon>Pseudomonadati</taxon>
        <taxon>Pseudomonadota</taxon>
        <taxon>Gammaproteobacteria</taxon>
        <taxon>Alteromonadales</taxon>
        <taxon>Ferrimonadaceae</taxon>
        <taxon>Ferrimonas</taxon>
    </lineage>
</organism>
<dbReference type="Proteomes" id="UP000305675">
    <property type="component" value="Unassembled WGS sequence"/>
</dbReference>